<name>A0AAE1D308_9GAST</name>
<dbReference type="AlphaFoldDB" id="A0AAE1D308"/>
<feature type="compositionally biased region" description="Basic and acidic residues" evidence="1">
    <location>
        <begin position="96"/>
        <end position="108"/>
    </location>
</feature>
<keyword evidence="3" id="KW-1185">Reference proteome</keyword>
<evidence type="ECO:0000256" key="1">
    <source>
        <dbReference type="SAM" id="MobiDB-lite"/>
    </source>
</evidence>
<evidence type="ECO:0000313" key="3">
    <source>
        <dbReference type="Proteomes" id="UP001283361"/>
    </source>
</evidence>
<feature type="compositionally biased region" description="Basic and acidic residues" evidence="1">
    <location>
        <begin position="120"/>
        <end position="129"/>
    </location>
</feature>
<dbReference type="EMBL" id="JAWDGP010005718">
    <property type="protein sequence ID" value="KAK3753209.1"/>
    <property type="molecule type" value="Genomic_DNA"/>
</dbReference>
<protein>
    <submittedName>
        <fullName evidence="2">Uncharacterized protein</fullName>
    </submittedName>
</protein>
<feature type="compositionally biased region" description="Polar residues" evidence="1">
    <location>
        <begin position="80"/>
        <end position="91"/>
    </location>
</feature>
<organism evidence="2 3">
    <name type="scientific">Elysia crispata</name>
    <name type="common">lettuce slug</name>
    <dbReference type="NCBI Taxonomy" id="231223"/>
    <lineage>
        <taxon>Eukaryota</taxon>
        <taxon>Metazoa</taxon>
        <taxon>Spiralia</taxon>
        <taxon>Lophotrochozoa</taxon>
        <taxon>Mollusca</taxon>
        <taxon>Gastropoda</taxon>
        <taxon>Heterobranchia</taxon>
        <taxon>Euthyneura</taxon>
        <taxon>Panpulmonata</taxon>
        <taxon>Sacoglossa</taxon>
        <taxon>Placobranchoidea</taxon>
        <taxon>Plakobranchidae</taxon>
        <taxon>Elysia</taxon>
    </lineage>
</organism>
<dbReference type="Proteomes" id="UP001283361">
    <property type="component" value="Unassembled WGS sequence"/>
</dbReference>
<evidence type="ECO:0000313" key="2">
    <source>
        <dbReference type="EMBL" id="KAK3753209.1"/>
    </source>
</evidence>
<sequence>MGQEHNYGEITAAMHLPQDYGTSRTFCSHNISAVLLPHQSGAFSATLPNTRWRHNFPITPGQEGRGADAAKIPPGEKFQVSISPTGDQKQSVYAGGRKDNENRTEKRTSPTTVKMLRPGDIIRDKWRME</sequence>
<accession>A0AAE1D308</accession>
<reference evidence="2" key="1">
    <citation type="journal article" date="2023" name="G3 (Bethesda)">
        <title>A reference genome for the long-term kleptoplast-retaining sea slug Elysia crispata morphotype clarki.</title>
        <authorList>
            <person name="Eastman K.E."/>
            <person name="Pendleton A.L."/>
            <person name="Shaikh M.A."/>
            <person name="Suttiyut T."/>
            <person name="Ogas R."/>
            <person name="Tomko P."/>
            <person name="Gavelis G."/>
            <person name="Widhalm J.R."/>
            <person name="Wisecaver J.H."/>
        </authorList>
    </citation>
    <scope>NUCLEOTIDE SEQUENCE</scope>
    <source>
        <strain evidence="2">ECLA1</strain>
    </source>
</reference>
<gene>
    <name evidence="2" type="ORF">RRG08_024483</name>
</gene>
<proteinExistence type="predicted"/>
<comment type="caution">
    <text evidence="2">The sequence shown here is derived from an EMBL/GenBank/DDBJ whole genome shotgun (WGS) entry which is preliminary data.</text>
</comment>
<feature type="region of interest" description="Disordered" evidence="1">
    <location>
        <begin position="77"/>
        <end position="129"/>
    </location>
</feature>